<reference evidence="1" key="1">
    <citation type="submission" date="2021-02" db="EMBL/GenBank/DDBJ databases">
        <authorList>
            <consortium name="DOE Joint Genome Institute"/>
            <person name="Ahrendt S."/>
            <person name="Looney B.P."/>
            <person name="Miyauchi S."/>
            <person name="Morin E."/>
            <person name="Drula E."/>
            <person name="Courty P.E."/>
            <person name="Chicoki N."/>
            <person name="Fauchery L."/>
            <person name="Kohler A."/>
            <person name="Kuo A."/>
            <person name="Labutti K."/>
            <person name="Pangilinan J."/>
            <person name="Lipzen A."/>
            <person name="Riley R."/>
            <person name="Andreopoulos W."/>
            <person name="He G."/>
            <person name="Johnson J."/>
            <person name="Barry K.W."/>
            <person name="Grigoriev I.V."/>
            <person name="Nagy L."/>
            <person name="Hibbett D."/>
            <person name="Henrissat B."/>
            <person name="Matheny P.B."/>
            <person name="Labbe J."/>
            <person name="Martin F."/>
        </authorList>
    </citation>
    <scope>NUCLEOTIDE SEQUENCE</scope>
    <source>
        <strain evidence="1">FP105234-sp</strain>
    </source>
</reference>
<accession>A0ACB8RLS0</accession>
<dbReference type="EMBL" id="MU275960">
    <property type="protein sequence ID" value="KAI0045131.1"/>
    <property type="molecule type" value="Genomic_DNA"/>
</dbReference>
<name>A0ACB8RLS0_9AGAM</name>
<organism evidence="1 2">
    <name type="scientific">Auriscalpium vulgare</name>
    <dbReference type="NCBI Taxonomy" id="40419"/>
    <lineage>
        <taxon>Eukaryota</taxon>
        <taxon>Fungi</taxon>
        <taxon>Dikarya</taxon>
        <taxon>Basidiomycota</taxon>
        <taxon>Agaricomycotina</taxon>
        <taxon>Agaricomycetes</taxon>
        <taxon>Russulales</taxon>
        <taxon>Auriscalpiaceae</taxon>
        <taxon>Auriscalpium</taxon>
    </lineage>
</organism>
<evidence type="ECO:0000313" key="1">
    <source>
        <dbReference type="EMBL" id="KAI0045131.1"/>
    </source>
</evidence>
<keyword evidence="2" id="KW-1185">Reference proteome</keyword>
<protein>
    <submittedName>
        <fullName evidence="1">Clavaminate synthase-like protein</fullName>
    </submittedName>
</protein>
<dbReference type="Proteomes" id="UP000814033">
    <property type="component" value="Unassembled WGS sequence"/>
</dbReference>
<evidence type="ECO:0000313" key="2">
    <source>
        <dbReference type="Proteomes" id="UP000814033"/>
    </source>
</evidence>
<proteinExistence type="predicted"/>
<comment type="caution">
    <text evidence="1">The sequence shown here is derived from an EMBL/GenBank/DDBJ whole genome shotgun (WGS) entry which is preliminary data.</text>
</comment>
<gene>
    <name evidence="1" type="ORF">FA95DRAFT_1561417</name>
</gene>
<reference evidence="1" key="2">
    <citation type="journal article" date="2022" name="New Phytol.">
        <title>Evolutionary transition to the ectomycorrhizal habit in the genomes of a hyperdiverse lineage of mushroom-forming fungi.</title>
        <authorList>
            <person name="Looney B."/>
            <person name="Miyauchi S."/>
            <person name="Morin E."/>
            <person name="Drula E."/>
            <person name="Courty P.E."/>
            <person name="Kohler A."/>
            <person name="Kuo A."/>
            <person name="LaButti K."/>
            <person name="Pangilinan J."/>
            <person name="Lipzen A."/>
            <person name="Riley R."/>
            <person name="Andreopoulos W."/>
            <person name="He G."/>
            <person name="Johnson J."/>
            <person name="Nolan M."/>
            <person name="Tritt A."/>
            <person name="Barry K.W."/>
            <person name="Grigoriev I.V."/>
            <person name="Nagy L.G."/>
            <person name="Hibbett D."/>
            <person name="Henrissat B."/>
            <person name="Matheny P.B."/>
            <person name="Labbe J."/>
            <person name="Martin F.M."/>
        </authorList>
    </citation>
    <scope>NUCLEOTIDE SEQUENCE</scope>
    <source>
        <strain evidence="1">FP105234-sp</strain>
    </source>
</reference>
<sequence length="333" mass="36843">MAYSQLLGDLANDLHDAQSPLLADLALCGEDLIRILQASSRLCPSHAQDLDRLADTAHVHMRAAREGDPFAWRRLYTDALLVRCLADASAHAHLEEGPATECIERLDRILIVAGAPGEGRRDLVQALIALIQRDFLPCAPFSLEDADSSTLPEISSRPPPRVSAAMLPVPRLPDPPSIVAFQRRLHTPFILPGFARDWPALTTRPWRSLAYLRAAAGRGRVVPVEVGRDYRADDWTQRVMPWGDFLGALQGGEEDAVLYMAQHDVLGQFPGLMEDVEVPDYVYCAPEPPEGYPEYRPPGNEEQLVINGWLGPRGTVSPAHTVRRYSHKAPNLH</sequence>